<organism evidence="2 3">
    <name type="scientific">Brevundimonas mediterranea</name>
    <dbReference type="NCBI Taxonomy" id="74329"/>
    <lineage>
        <taxon>Bacteria</taxon>
        <taxon>Pseudomonadati</taxon>
        <taxon>Pseudomonadota</taxon>
        <taxon>Alphaproteobacteria</taxon>
        <taxon>Caulobacterales</taxon>
        <taxon>Caulobacteraceae</taxon>
        <taxon>Brevundimonas</taxon>
    </lineage>
</organism>
<feature type="chain" id="PRO_5031323330" description="Holdfast attachment protein D" evidence="1">
    <location>
        <begin position="23"/>
        <end position="419"/>
    </location>
</feature>
<dbReference type="Proteomes" id="UP000532936">
    <property type="component" value="Unassembled WGS sequence"/>
</dbReference>
<gene>
    <name evidence="2" type="ORF">GGR11_002798</name>
</gene>
<dbReference type="NCBIfam" id="NF037936">
    <property type="entry name" value="holdfast_HfaD"/>
    <property type="match status" value="1"/>
</dbReference>
<dbReference type="InterPro" id="IPR049860">
    <property type="entry name" value="Holdfast_HfaD"/>
</dbReference>
<protein>
    <recommendedName>
        <fullName evidence="4">Holdfast attachment protein D</fullName>
    </recommendedName>
</protein>
<dbReference type="AlphaFoldDB" id="A0A7W6F0L7"/>
<evidence type="ECO:0000256" key="1">
    <source>
        <dbReference type="SAM" id="SignalP"/>
    </source>
</evidence>
<evidence type="ECO:0000313" key="3">
    <source>
        <dbReference type="Proteomes" id="UP000532936"/>
    </source>
</evidence>
<feature type="signal peptide" evidence="1">
    <location>
        <begin position="1"/>
        <end position="22"/>
    </location>
</feature>
<accession>A0A7W6F0L7</accession>
<sequence length="419" mass="41604">MARPAPIRLAGMIAATATFALAATETTAQETPLCDPQTGSTCSSTQTQSGDVTGSVNLNVTVDQLEVTNSATGNSLAGGIEDSSGSLASRQTMTGATRADTTLVLNGESDGVIGSTTLARGDYLGVSTDGASFAVDAAQVATGDDVTARTVVQSPTGHMLAGGFVGTAAVANSVALGGPSSSITGAADQSAQTTVLAETVADVQYIPAPADFSSQAVANAVQASTTGASHQDLTIRQTNAASTIEARTDVYVDNAWNLAARAKAGANQTVLSNAGGSLVAATDQTNRGRIRADSRVQTNLQGQTTVSARAVANEVIAGNNDIYLELDNTQLNTGGVEATATSVGVSGYDTYVGAEAVGNSVTGSACSQCGGEVNITNNQTNDGNVTATTNATIGSGRAAVVGTTAVGNSATFYVSRPGG</sequence>
<keyword evidence="1" id="KW-0732">Signal</keyword>
<name>A0A7W6F0L7_9CAUL</name>
<reference evidence="2 3" key="1">
    <citation type="submission" date="2020-08" db="EMBL/GenBank/DDBJ databases">
        <title>Genomic Encyclopedia of Type Strains, Phase IV (KMG-IV): sequencing the most valuable type-strain genomes for metagenomic binning, comparative biology and taxonomic classification.</title>
        <authorList>
            <person name="Goeker M."/>
        </authorList>
    </citation>
    <scope>NUCLEOTIDE SEQUENCE [LARGE SCALE GENOMIC DNA]</scope>
    <source>
        <strain evidence="2 3">DSM 14878</strain>
    </source>
</reference>
<dbReference type="EMBL" id="JACIDA010000003">
    <property type="protein sequence ID" value="MBB3873236.1"/>
    <property type="molecule type" value="Genomic_DNA"/>
</dbReference>
<dbReference type="RefSeq" id="WP_246331899.1">
    <property type="nucleotide sequence ID" value="NZ_JACIDA010000003.1"/>
</dbReference>
<evidence type="ECO:0000313" key="2">
    <source>
        <dbReference type="EMBL" id="MBB3873236.1"/>
    </source>
</evidence>
<comment type="caution">
    <text evidence="2">The sequence shown here is derived from an EMBL/GenBank/DDBJ whole genome shotgun (WGS) entry which is preliminary data.</text>
</comment>
<evidence type="ECO:0008006" key="4">
    <source>
        <dbReference type="Google" id="ProtNLM"/>
    </source>
</evidence>
<proteinExistence type="predicted"/>